<dbReference type="Proteomes" id="UP000249757">
    <property type="component" value="Unassembled WGS sequence"/>
</dbReference>
<evidence type="ECO:0000313" key="1">
    <source>
        <dbReference type="EMBL" id="KAF7571866.1"/>
    </source>
</evidence>
<evidence type="ECO:0000313" key="3">
    <source>
        <dbReference type="Proteomes" id="UP000245464"/>
    </source>
</evidence>
<dbReference type="AlphaFoldDB" id="A0A2W1HBB7"/>
<keyword evidence="4" id="KW-1185">Reference proteome</keyword>
<proteinExistence type="predicted"/>
<protein>
    <submittedName>
        <fullName evidence="1">Uncharacterized protein</fullName>
    </submittedName>
</protein>
<comment type="caution">
    <text evidence="1">The sequence shown here is derived from an EMBL/GenBank/DDBJ whole genome shotgun (WGS) entry which is preliminary data.</text>
</comment>
<evidence type="ECO:0000313" key="2">
    <source>
        <dbReference type="EMBL" id="KAI1517236.1"/>
    </source>
</evidence>
<dbReference type="EMBL" id="NQIK02000004">
    <property type="protein sequence ID" value="KAF7571866.1"/>
    <property type="molecule type" value="Genomic_DNA"/>
</dbReference>
<reference evidence="2" key="3">
    <citation type="journal article" date="2022" name="bioRxiv">
        <title>A global pangenome for the wheat fungal pathogen Pyrenophora tritici-repentis and prediction of effector protein structural homology.</title>
        <authorList>
            <person name="Moolhuijzen P."/>
            <person name="See P.T."/>
            <person name="Shi G."/>
            <person name="Powell H.R."/>
            <person name="Cockram J."/>
            <person name="Jorgensen L.N."/>
            <person name="Benslimane H."/>
            <person name="Strelkov S.E."/>
            <person name="Turner J."/>
            <person name="Liu Z."/>
            <person name="Moffat C.S."/>
        </authorList>
    </citation>
    <scope>NUCLEOTIDE SEQUENCE</scope>
    <source>
        <strain evidence="2">86-124</strain>
    </source>
</reference>
<dbReference type="OrthoDB" id="10659121at2759"/>
<reference evidence="4" key="4">
    <citation type="journal article" date="2022" name="Microb. Genom.">
        <title>A global pangenome for the wheat fungal pathogen Pyrenophora tritici-repentis and prediction of effector protein structural homology.</title>
        <authorList>
            <person name="Moolhuijzen P.M."/>
            <person name="See P.T."/>
            <person name="Shi G."/>
            <person name="Powell H.R."/>
            <person name="Cockram J."/>
            <person name="Jorgensen L.N."/>
            <person name="Benslimane H."/>
            <person name="Strelkov S.E."/>
            <person name="Turner J."/>
            <person name="Liu Z."/>
            <person name="Moffat C.S."/>
        </authorList>
    </citation>
    <scope>NUCLEOTIDE SEQUENCE [LARGE SCALE GENOMIC DNA]</scope>
</reference>
<name>A0A2W1HBB7_9PLEO</name>
<dbReference type="EMBL" id="NRDI02000004">
    <property type="protein sequence ID" value="KAI1517236.1"/>
    <property type="molecule type" value="Genomic_DNA"/>
</dbReference>
<dbReference type="Proteomes" id="UP000245464">
    <property type="component" value="Chromosome 4"/>
</dbReference>
<accession>A0A2W1HBB7</accession>
<evidence type="ECO:0000313" key="4">
    <source>
        <dbReference type="Proteomes" id="UP000249757"/>
    </source>
</evidence>
<sequence>MGWIKKAYAEDQESIIPAGLEDTTMHTLLSYCCTENALRLLGLSESRKICSIICDYLNTDVHIFELAQVWENVQAKSKWAKMIADHVGRRLAEADNNIIERGYCLCGWKHVSGADKHLCIHTWAYEDAHLRNMLDYEFVQIELAAMYPRYGTYCRSKMRNWIKSWVMEVADHPALPEGTLPHEEDVVGPLPGEFPELEDLPTIWKMGPIQGAVQFKFVHNPTASALKDVG</sequence>
<reference evidence="2" key="2">
    <citation type="submission" date="2021-05" db="EMBL/GenBank/DDBJ databases">
        <authorList>
            <person name="Moolhuijzen P.M."/>
            <person name="Moffat C.S."/>
        </authorList>
    </citation>
    <scope>NUCLEOTIDE SEQUENCE</scope>
    <source>
        <strain evidence="2">86-124</strain>
    </source>
</reference>
<gene>
    <name evidence="2" type="ORF">Ptr86124_004173</name>
    <name evidence="1" type="ORF">PtrM4_093660</name>
</gene>
<reference evidence="1 3" key="1">
    <citation type="journal article" date="2018" name="BMC Genomics">
        <title>Comparative genomics of the wheat fungal pathogen Pyrenophora tritici-repentis reveals chromosomal variations and genome plasticity.</title>
        <authorList>
            <person name="Moolhuijzen P."/>
            <person name="See P.T."/>
            <person name="Hane J.K."/>
            <person name="Shi G."/>
            <person name="Liu Z."/>
            <person name="Oliver R.P."/>
            <person name="Moffat C.S."/>
        </authorList>
    </citation>
    <scope>NUCLEOTIDE SEQUENCE [LARGE SCALE GENOMIC DNA]</scope>
    <source>
        <strain evidence="1">M4</strain>
    </source>
</reference>
<organism evidence="1 3">
    <name type="scientific">Pyrenophora tritici-repentis</name>
    <dbReference type="NCBI Taxonomy" id="45151"/>
    <lineage>
        <taxon>Eukaryota</taxon>
        <taxon>Fungi</taxon>
        <taxon>Dikarya</taxon>
        <taxon>Ascomycota</taxon>
        <taxon>Pezizomycotina</taxon>
        <taxon>Dothideomycetes</taxon>
        <taxon>Pleosporomycetidae</taxon>
        <taxon>Pleosporales</taxon>
        <taxon>Pleosporineae</taxon>
        <taxon>Pleosporaceae</taxon>
        <taxon>Pyrenophora</taxon>
    </lineage>
</organism>